<protein>
    <submittedName>
        <fullName evidence="2">Uncharacterized protein</fullName>
    </submittedName>
</protein>
<accession>W2YB24</accession>
<organism evidence="2 3">
    <name type="scientific">Phytophthora nicotianae P10297</name>
    <dbReference type="NCBI Taxonomy" id="1317064"/>
    <lineage>
        <taxon>Eukaryota</taxon>
        <taxon>Sar</taxon>
        <taxon>Stramenopiles</taxon>
        <taxon>Oomycota</taxon>
        <taxon>Peronosporomycetes</taxon>
        <taxon>Peronosporales</taxon>
        <taxon>Peronosporaceae</taxon>
        <taxon>Phytophthora</taxon>
    </lineage>
</organism>
<dbReference type="AlphaFoldDB" id="W2YB24"/>
<evidence type="ECO:0000256" key="1">
    <source>
        <dbReference type="SAM" id="MobiDB-lite"/>
    </source>
</evidence>
<proteinExistence type="predicted"/>
<sequence length="165" mass="18078">MSLRAGSGHFPSISFLIRESQLALHHNCGNEPGSDEDLNRSEAIAVDSNSDAEFSNGGDMESDESSNSDESVFEDANVEKADTSVPHRVFRKHFPKDNAILVWADLEDSGNSRTVHAYPSDLNSLEADASLTQTALDFFHLPRLASGKWGGLSLWVRTRRVDGES</sequence>
<dbReference type="Proteomes" id="UP000018948">
    <property type="component" value="Unassembled WGS sequence"/>
</dbReference>
<feature type="compositionally biased region" description="Acidic residues" evidence="1">
    <location>
        <begin position="60"/>
        <end position="73"/>
    </location>
</feature>
<evidence type="ECO:0000313" key="2">
    <source>
        <dbReference type="EMBL" id="ETP31404.1"/>
    </source>
</evidence>
<feature type="region of interest" description="Disordered" evidence="1">
    <location>
        <begin position="27"/>
        <end position="79"/>
    </location>
</feature>
<name>W2YB24_PHYNI</name>
<dbReference type="EMBL" id="ANIY01004125">
    <property type="protein sequence ID" value="ETP31404.1"/>
    <property type="molecule type" value="Genomic_DNA"/>
</dbReference>
<reference evidence="2 3" key="1">
    <citation type="submission" date="2013-11" db="EMBL/GenBank/DDBJ databases">
        <title>The Genome Sequence of Phytophthora parasitica P10297.</title>
        <authorList>
            <consortium name="The Broad Institute Genomics Platform"/>
            <person name="Russ C."/>
            <person name="Tyler B."/>
            <person name="Panabieres F."/>
            <person name="Shan W."/>
            <person name="Tripathy S."/>
            <person name="Grunwald N."/>
            <person name="Machado M."/>
            <person name="Johnson C.S."/>
            <person name="Walker B."/>
            <person name="Young S.K."/>
            <person name="Zeng Q."/>
            <person name="Gargeya S."/>
            <person name="Fitzgerald M."/>
            <person name="Haas B."/>
            <person name="Abouelleil A."/>
            <person name="Allen A.W."/>
            <person name="Alvarado L."/>
            <person name="Arachchi H.M."/>
            <person name="Berlin A.M."/>
            <person name="Chapman S.B."/>
            <person name="Gainer-Dewar J."/>
            <person name="Goldberg J."/>
            <person name="Griggs A."/>
            <person name="Gujja S."/>
            <person name="Hansen M."/>
            <person name="Howarth C."/>
            <person name="Imamovic A."/>
            <person name="Ireland A."/>
            <person name="Larimer J."/>
            <person name="McCowan C."/>
            <person name="Murphy C."/>
            <person name="Pearson M."/>
            <person name="Poon T.W."/>
            <person name="Priest M."/>
            <person name="Roberts A."/>
            <person name="Saif S."/>
            <person name="Shea T."/>
            <person name="Sisk P."/>
            <person name="Sykes S."/>
            <person name="Wortman J."/>
            <person name="Nusbaum C."/>
            <person name="Birren B."/>
        </authorList>
    </citation>
    <scope>NUCLEOTIDE SEQUENCE [LARGE SCALE GENOMIC DNA]</scope>
    <source>
        <strain evidence="2 3">P10297</strain>
    </source>
</reference>
<gene>
    <name evidence="2" type="ORF">F442_19732</name>
</gene>
<comment type="caution">
    <text evidence="2">The sequence shown here is derived from an EMBL/GenBank/DDBJ whole genome shotgun (WGS) entry which is preliminary data.</text>
</comment>
<evidence type="ECO:0000313" key="3">
    <source>
        <dbReference type="Proteomes" id="UP000018948"/>
    </source>
</evidence>